<dbReference type="AlphaFoldDB" id="A0AAW2DBU0"/>
<name>A0AAW2DBU0_9ROSI</name>
<sequence length="71" mass="8009">MLEELNFPPLPSAGGGYIDENSYVLGSYEFFLEFSQDNQVMQNQLRQRTSLGTKFGPYSKTAIVQQVKNSV</sequence>
<keyword evidence="2" id="KW-1185">Reference proteome</keyword>
<comment type="caution">
    <text evidence="1">The sequence shown here is derived from an EMBL/GenBank/DDBJ whole genome shotgun (WGS) entry which is preliminary data.</text>
</comment>
<dbReference type="EMBL" id="JAZDWU010000003">
    <property type="protein sequence ID" value="KAL0007307.1"/>
    <property type="molecule type" value="Genomic_DNA"/>
</dbReference>
<reference evidence="1 2" key="1">
    <citation type="submission" date="2024-01" db="EMBL/GenBank/DDBJ databases">
        <title>A telomere-to-telomere, gap-free genome of sweet tea (Lithocarpus litseifolius).</title>
        <authorList>
            <person name="Zhou J."/>
        </authorList>
    </citation>
    <scope>NUCLEOTIDE SEQUENCE [LARGE SCALE GENOMIC DNA]</scope>
    <source>
        <strain evidence="1">Zhou-2022a</strain>
        <tissue evidence="1">Leaf</tissue>
    </source>
</reference>
<evidence type="ECO:0000313" key="2">
    <source>
        <dbReference type="Proteomes" id="UP001459277"/>
    </source>
</evidence>
<dbReference type="Proteomes" id="UP001459277">
    <property type="component" value="Unassembled WGS sequence"/>
</dbReference>
<protein>
    <submittedName>
        <fullName evidence="1">Uncharacterized protein</fullName>
    </submittedName>
</protein>
<accession>A0AAW2DBU0</accession>
<organism evidence="1 2">
    <name type="scientific">Lithocarpus litseifolius</name>
    <dbReference type="NCBI Taxonomy" id="425828"/>
    <lineage>
        <taxon>Eukaryota</taxon>
        <taxon>Viridiplantae</taxon>
        <taxon>Streptophyta</taxon>
        <taxon>Embryophyta</taxon>
        <taxon>Tracheophyta</taxon>
        <taxon>Spermatophyta</taxon>
        <taxon>Magnoliopsida</taxon>
        <taxon>eudicotyledons</taxon>
        <taxon>Gunneridae</taxon>
        <taxon>Pentapetalae</taxon>
        <taxon>rosids</taxon>
        <taxon>fabids</taxon>
        <taxon>Fagales</taxon>
        <taxon>Fagaceae</taxon>
        <taxon>Lithocarpus</taxon>
    </lineage>
</organism>
<evidence type="ECO:0000313" key="1">
    <source>
        <dbReference type="EMBL" id="KAL0007307.1"/>
    </source>
</evidence>
<proteinExistence type="predicted"/>
<feature type="non-terminal residue" evidence="1">
    <location>
        <position position="71"/>
    </location>
</feature>
<gene>
    <name evidence="1" type="ORF">SO802_008809</name>
</gene>